<protein>
    <submittedName>
        <fullName evidence="2">Uncharacterized protein</fullName>
    </submittedName>
</protein>
<comment type="caution">
    <text evidence="2">The sequence shown here is derived from an EMBL/GenBank/DDBJ whole genome shotgun (WGS) entry which is preliminary data.</text>
</comment>
<gene>
    <name evidence="2" type="ORF">P9271_02140</name>
</gene>
<sequence>MDSELLIQSLIVFVDLVLGLFIGFRLSKGKSKKRNIIWGLSIILAIAPLLSVLLSIIIAFIAGDGWTGIAIVVIILPLFFFVGLGRLLAGLFRENGEKN</sequence>
<feature type="transmembrane region" description="Helical" evidence="1">
    <location>
        <begin position="36"/>
        <end position="62"/>
    </location>
</feature>
<keyword evidence="1" id="KW-0472">Membrane</keyword>
<dbReference type="RefSeq" id="WP_066231239.1">
    <property type="nucleotide sequence ID" value="NZ_JARTFQ010000005.1"/>
</dbReference>
<evidence type="ECO:0000313" key="3">
    <source>
        <dbReference type="Proteomes" id="UP001342826"/>
    </source>
</evidence>
<dbReference type="Proteomes" id="UP001342826">
    <property type="component" value="Unassembled WGS sequence"/>
</dbReference>
<dbReference type="GeneID" id="301141747"/>
<name>A0ABU6NTY3_9BACI</name>
<dbReference type="EMBL" id="JARTFS010000001">
    <property type="protein sequence ID" value="MED4400158.1"/>
    <property type="molecule type" value="Genomic_DNA"/>
</dbReference>
<feature type="transmembrane region" description="Helical" evidence="1">
    <location>
        <begin position="6"/>
        <end position="24"/>
    </location>
</feature>
<evidence type="ECO:0000313" key="2">
    <source>
        <dbReference type="EMBL" id="MED4400158.1"/>
    </source>
</evidence>
<evidence type="ECO:0000256" key="1">
    <source>
        <dbReference type="SAM" id="Phobius"/>
    </source>
</evidence>
<keyword evidence="1" id="KW-1133">Transmembrane helix</keyword>
<reference evidence="2 3" key="1">
    <citation type="submission" date="2023-03" db="EMBL/GenBank/DDBJ databases">
        <title>Bacillus Genome Sequencing.</title>
        <authorList>
            <person name="Dunlap C."/>
        </authorList>
    </citation>
    <scope>NUCLEOTIDE SEQUENCE [LARGE SCALE GENOMIC DNA]</scope>
    <source>
        <strain evidence="2 3">NRS-1717</strain>
    </source>
</reference>
<accession>A0ABU6NTY3</accession>
<keyword evidence="3" id="KW-1185">Reference proteome</keyword>
<feature type="transmembrane region" description="Helical" evidence="1">
    <location>
        <begin position="68"/>
        <end position="89"/>
    </location>
</feature>
<keyword evidence="1" id="KW-0812">Transmembrane</keyword>
<proteinExistence type="predicted"/>
<organism evidence="2 3">
    <name type="scientific">Metabacillus fastidiosus</name>
    <dbReference type="NCBI Taxonomy" id="1458"/>
    <lineage>
        <taxon>Bacteria</taxon>
        <taxon>Bacillati</taxon>
        <taxon>Bacillota</taxon>
        <taxon>Bacilli</taxon>
        <taxon>Bacillales</taxon>
        <taxon>Bacillaceae</taxon>
        <taxon>Metabacillus</taxon>
    </lineage>
</organism>